<comment type="caution">
    <text evidence="2">The sequence shown here is derived from an EMBL/GenBank/DDBJ whole genome shotgun (WGS) entry which is preliminary data.</text>
</comment>
<evidence type="ECO:0000256" key="1">
    <source>
        <dbReference type="SAM" id="SignalP"/>
    </source>
</evidence>
<proteinExistence type="predicted"/>
<feature type="signal peptide" evidence="1">
    <location>
        <begin position="1"/>
        <end position="20"/>
    </location>
</feature>
<dbReference type="Pfam" id="PF07383">
    <property type="entry name" value="DUF1496"/>
    <property type="match status" value="1"/>
</dbReference>
<keyword evidence="1" id="KW-0732">Signal</keyword>
<dbReference type="EMBL" id="AAGKHU010000060">
    <property type="protein sequence ID" value="EBP0012413.1"/>
    <property type="molecule type" value="Genomic_DNA"/>
</dbReference>
<sequence length="73" mass="7849">MHKLTLAVLMVLGVSGMAAAAEQSDAESKNQCVYQGQVYGIGSPISVGGKTLICVQKQNRMMWLDESVADNYL</sequence>
<reference evidence="2" key="1">
    <citation type="submission" date="2018-07" db="EMBL/GenBank/DDBJ databases">
        <authorList>
            <consortium name="GenomeTrakr network: Whole genome sequencing for foodborne pathogen traceback"/>
        </authorList>
    </citation>
    <scope>NUCLEOTIDE SEQUENCE</scope>
    <source>
        <strain evidence="2">CFSAN018538</strain>
    </source>
</reference>
<name>A0A5U2F3G7_SALER</name>
<evidence type="ECO:0000313" key="2">
    <source>
        <dbReference type="EMBL" id="EBP0012413.1"/>
    </source>
</evidence>
<dbReference type="AlphaFoldDB" id="A0A5U2F3G7"/>
<accession>A0A5U2F3G7</accession>
<protein>
    <submittedName>
        <fullName evidence="2">DUF1496 domain-containing protein</fullName>
    </submittedName>
</protein>
<organism evidence="2">
    <name type="scientific">Salmonella enterica</name>
    <name type="common">Salmonella choleraesuis</name>
    <dbReference type="NCBI Taxonomy" id="28901"/>
    <lineage>
        <taxon>Bacteria</taxon>
        <taxon>Pseudomonadati</taxon>
        <taxon>Pseudomonadota</taxon>
        <taxon>Gammaproteobacteria</taxon>
        <taxon>Enterobacterales</taxon>
        <taxon>Enterobacteriaceae</taxon>
        <taxon>Salmonella</taxon>
    </lineage>
</organism>
<feature type="chain" id="PRO_5026315137" evidence="1">
    <location>
        <begin position="21"/>
        <end position="73"/>
    </location>
</feature>
<dbReference type="InterPro" id="IPR009971">
    <property type="entry name" value="DUF1496"/>
</dbReference>
<gene>
    <name evidence="2" type="ORF">HX37_16660</name>
</gene>